<evidence type="ECO:0000313" key="2">
    <source>
        <dbReference type="Proteomes" id="UP000799755"/>
    </source>
</evidence>
<dbReference type="Proteomes" id="UP000799755">
    <property type="component" value="Unassembled WGS sequence"/>
</dbReference>
<organism evidence="1 2">
    <name type="scientific">Lindgomyces ingoldianus</name>
    <dbReference type="NCBI Taxonomy" id="673940"/>
    <lineage>
        <taxon>Eukaryota</taxon>
        <taxon>Fungi</taxon>
        <taxon>Dikarya</taxon>
        <taxon>Ascomycota</taxon>
        <taxon>Pezizomycotina</taxon>
        <taxon>Dothideomycetes</taxon>
        <taxon>Pleosporomycetidae</taxon>
        <taxon>Pleosporales</taxon>
        <taxon>Lindgomycetaceae</taxon>
        <taxon>Lindgomyces</taxon>
    </lineage>
</organism>
<dbReference type="EMBL" id="MU003523">
    <property type="protein sequence ID" value="KAF2466824.1"/>
    <property type="molecule type" value="Genomic_DNA"/>
</dbReference>
<sequence length="718" mass="79310">MARKKKCKGPNKAPAKAPRKASRPPCQQVARRQFSMLDEARFTASHTHAFDPDRKLRYLKVNFVNGGMLEGTIKEASPKVTVSSAPPTTESNAMSRLAIKSPSPTLSGSSEDEIVFKGRVPAARIPLATPSTISITMTPEPSASEYSKGPPPTIDEPTLVSQCETDSDTESVIQDIFQKRLGGKSKWEINTTEWVSRSKSGIGWLPVHERPDIDLFLRGEVNPSAATTHDYMPDTQQPEAEIEGGDEAGDIKPVSTFTCRDLGLGADNDWASKSLGKKQQDGNEWDDGMLRDLGDLSTSSDVMDTVERILSSRERKSGMQYLVVYEGSTADDAHWLPTTLLNKPTDLKLIEAFTLEHLSHQRQSNSDTGNSDLGDEDEDEDETETEEDIPLDDEHLARILAKQEKLGLGSDEVLLLGHDDFFNGPGNGLTSPPMLSISRSWKKQQQHVNGSSSLPGLNFPSASVMADVLEADPYNGFDVMDTERPSLKPKKKGRRGQLPPELSDSGLSEHLRNSWEADRTKKRLKKAEREELRKQGLLGRQGKAPDLSVKYDDGFTMAQIVEEIRDFLFSRRSSCSMPPMDATQRAVVHQFAGKIGLTSKSRGSGQDRFTVLSKTLRTKPIDNDMFDSLVEQKRYKVRFQGSLRGTLRKREVKVHQRAFYKDGDTVGASAPELGPENKGRALLEKMGWRKGTALGALDNKGILQPIAHTVKTNKAGLK</sequence>
<protein>
    <submittedName>
        <fullName evidence="1">Uncharacterized protein</fullName>
    </submittedName>
</protein>
<keyword evidence="2" id="KW-1185">Reference proteome</keyword>
<proteinExistence type="predicted"/>
<gene>
    <name evidence="1" type="ORF">BDR25DRAFT_268351</name>
</gene>
<evidence type="ECO:0000313" key="1">
    <source>
        <dbReference type="EMBL" id="KAF2466824.1"/>
    </source>
</evidence>
<comment type="caution">
    <text evidence="1">The sequence shown here is derived from an EMBL/GenBank/DDBJ whole genome shotgun (WGS) entry which is preliminary data.</text>
</comment>
<name>A0ACB6QIP2_9PLEO</name>
<accession>A0ACB6QIP2</accession>
<reference evidence="1" key="1">
    <citation type="journal article" date="2020" name="Stud. Mycol.">
        <title>101 Dothideomycetes genomes: a test case for predicting lifestyles and emergence of pathogens.</title>
        <authorList>
            <person name="Haridas S."/>
            <person name="Albert R."/>
            <person name="Binder M."/>
            <person name="Bloem J."/>
            <person name="Labutti K."/>
            <person name="Salamov A."/>
            <person name="Andreopoulos B."/>
            <person name="Baker S."/>
            <person name="Barry K."/>
            <person name="Bills G."/>
            <person name="Bluhm B."/>
            <person name="Cannon C."/>
            <person name="Castanera R."/>
            <person name="Culley D."/>
            <person name="Daum C."/>
            <person name="Ezra D."/>
            <person name="Gonzalez J."/>
            <person name="Henrissat B."/>
            <person name="Kuo A."/>
            <person name="Liang C."/>
            <person name="Lipzen A."/>
            <person name="Lutzoni F."/>
            <person name="Magnuson J."/>
            <person name="Mondo S."/>
            <person name="Nolan M."/>
            <person name="Ohm R."/>
            <person name="Pangilinan J."/>
            <person name="Park H.-J."/>
            <person name="Ramirez L."/>
            <person name="Alfaro M."/>
            <person name="Sun H."/>
            <person name="Tritt A."/>
            <person name="Yoshinaga Y."/>
            <person name="Zwiers L.-H."/>
            <person name="Turgeon B."/>
            <person name="Goodwin S."/>
            <person name="Spatafora J."/>
            <person name="Crous P."/>
            <person name="Grigoriev I."/>
        </authorList>
    </citation>
    <scope>NUCLEOTIDE SEQUENCE</scope>
    <source>
        <strain evidence="1">ATCC 200398</strain>
    </source>
</reference>